<dbReference type="GO" id="GO:0050660">
    <property type="term" value="F:flavin adenine dinucleotide binding"/>
    <property type="evidence" value="ECO:0007669"/>
    <property type="project" value="InterPro"/>
</dbReference>
<dbReference type="AlphaFoldDB" id="A0A559JK85"/>
<dbReference type="GO" id="GO:0009229">
    <property type="term" value="P:thiamine diphosphate biosynthetic process"/>
    <property type="evidence" value="ECO:0007669"/>
    <property type="project" value="UniProtKB-UniPathway"/>
</dbReference>
<dbReference type="GO" id="GO:0009228">
    <property type="term" value="P:thiamine biosynthetic process"/>
    <property type="evidence" value="ECO:0007669"/>
    <property type="project" value="UniProtKB-KW"/>
</dbReference>
<dbReference type="PANTHER" id="PTHR13847">
    <property type="entry name" value="SARCOSINE DEHYDROGENASE-RELATED"/>
    <property type="match status" value="1"/>
</dbReference>
<dbReference type="Gene3D" id="3.50.50.60">
    <property type="entry name" value="FAD/NAD(P)-binding domain"/>
    <property type="match status" value="1"/>
</dbReference>
<evidence type="ECO:0000313" key="7">
    <source>
        <dbReference type="EMBL" id="TVY00280.1"/>
    </source>
</evidence>
<evidence type="ECO:0000313" key="8">
    <source>
        <dbReference type="Proteomes" id="UP000317036"/>
    </source>
</evidence>
<dbReference type="SUPFAM" id="SSF54373">
    <property type="entry name" value="FAD-linked reductases, C-terminal domain"/>
    <property type="match status" value="1"/>
</dbReference>
<dbReference type="InterPro" id="IPR036188">
    <property type="entry name" value="FAD/NAD-bd_sf"/>
</dbReference>
<comment type="pathway">
    <text evidence="1">Cofactor biosynthesis; thiamine diphosphate biosynthesis.</text>
</comment>
<reference evidence="7 8" key="1">
    <citation type="submission" date="2019-07" db="EMBL/GenBank/DDBJ databases">
        <authorList>
            <person name="Kim J."/>
        </authorList>
    </citation>
    <scope>NUCLEOTIDE SEQUENCE [LARGE SCALE GENOMIC DNA]</scope>
    <source>
        <strain evidence="7 8">JC52</strain>
    </source>
</reference>
<dbReference type="PANTHER" id="PTHR13847:SF289">
    <property type="entry name" value="GLYCINE OXIDASE"/>
    <property type="match status" value="1"/>
</dbReference>
<keyword evidence="3 7" id="KW-0560">Oxidoreductase</keyword>
<evidence type="ECO:0000256" key="4">
    <source>
        <dbReference type="ARBA" id="ARBA00049872"/>
    </source>
</evidence>
<protein>
    <recommendedName>
        <fullName evidence="5">glycine oxidase</fullName>
        <ecNumber evidence="5">1.4.3.19</ecNumber>
    </recommendedName>
</protein>
<organism evidence="7 8">
    <name type="scientific">Paenibacillus cremeus</name>
    <dbReference type="NCBI Taxonomy" id="2163881"/>
    <lineage>
        <taxon>Bacteria</taxon>
        <taxon>Bacillati</taxon>
        <taxon>Bacillota</taxon>
        <taxon>Bacilli</taxon>
        <taxon>Bacillales</taxon>
        <taxon>Paenibacillaceae</taxon>
        <taxon>Paenibacillus</taxon>
    </lineage>
</organism>
<dbReference type="EC" id="1.4.3.19" evidence="5"/>
<evidence type="ECO:0000259" key="6">
    <source>
        <dbReference type="Pfam" id="PF01266"/>
    </source>
</evidence>
<dbReference type="OrthoDB" id="9794226at2"/>
<keyword evidence="8" id="KW-1185">Reference proteome</keyword>
<dbReference type="GO" id="GO:0005737">
    <property type="term" value="C:cytoplasm"/>
    <property type="evidence" value="ECO:0007669"/>
    <property type="project" value="TreeGrafter"/>
</dbReference>
<dbReference type="InterPro" id="IPR006076">
    <property type="entry name" value="FAD-dep_OxRdtase"/>
</dbReference>
<name>A0A559JK85_9BACL</name>
<dbReference type="UniPathway" id="UPA00060"/>
<dbReference type="NCBIfam" id="TIGR02352">
    <property type="entry name" value="thiamin_ThiO"/>
    <property type="match status" value="1"/>
</dbReference>
<dbReference type="EMBL" id="VNJI01000077">
    <property type="protein sequence ID" value="TVY00280.1"/>
    <property type="molecule type" value="Genomic_DNA"/>
</dbReference>
<evidence type="ECO:0000256" key="3">
    <source>
        <dbReference type="ARBA" id="ARBA00023002"/>
    </source>
</evidence>
<dbReference type="Pfam" id="PF01266">
    <property type="entry name" value="DAO"/>
    <property type="match status" value="1"/>
</dbReference>
<keyword evidence="2" id="KW-0784">Thiamine biosynthesis</keyword>
<feature type="domain" description="FAD dependent oxidoreductase" evidence="6">
    <location>
        <begin position="15"/>
        <end position="359"/>
    </location>
</feature>
<dbReference type="InterPro" id="IPR012727">
    <property type="entry name" value="Gly_oxidase_ThiO"/>
</dbReference>
<gene>
    <name evidence="7" type="primary">thiO</name>
    <name evidence="7" type="ORF">FPZ49_33380</name>
</gene>
<accession>A0A559JK85</accession>
<sequence length="387" mass="41362">MTITSSSQTTRPTAIVIGGGVIGGAAAYDLSKAGFDVTVLDKGAFGQEASTAAAGMLGAQVETHHSGPFYELCRHSQQLYRAWTDELEQISGISAQYISEGILRAALTDEDEQELRSRLPWIQDAEWLDAAAMRRMEPELSPDIRGGLYLPADHQVHPVWLAKALQAALVKQGCRIREWTPAFRLLTGPGAGTAGRRIIGVQTSEGPLYADLTVLAAGAWSPALTEPLGLTLPMFPVKGQCISVKTAAPLIRSTVFTKGCYIVPKQDGSYIVGATQVEVGFDKHVHVQTIADLHEKAAALLPRMAEAEFVHTWAGLRPGTQDGLPFLGTLDTALGLIWATGHYRNGILLAPVTGALVKQLALGEQPLLNLNAYAPSRALKQTANATL</sequence>
<dbReference type="Gene3D" id="3.30.9.10">
    <property type="entry name" value="D-Amino Acid Oxidase, subunit A, domain 2"/>
    <property type="match status" value="1"/>
</dbReference>
<evidence type="ECO:0000256" key="1">
    <source>
        <dbReference type="ARBA" id="ARBA00004948"/>
    </source>
</evidence>
<evidence type="ECO:0000256" key="5">
    <source>
        <dbReference type="ARBA" id="ARBA00050018"/>
    </source>
</evidence>
<dbReference type="RefSeq" id="WP_144854741.1">
    <property type="nucleotide sequence ID" value="NZ_VNJI01000077.1"/>
</dbReference>
<comment type="catalytic activity">
    <reaction evidence="4">
        <text>glycine + O2 + H2O = glyoxylate + H2O2 + NH4(+)</text>
        <dbReference type="Rhea" id="RHEA:11532"/>
        <dbReference type="ChEBI" id="CHEBI:15377"/>
        <dbReference type="ChEBI" id="CHEBI:15379"/>
        <dbReference type="ChEBI" id="CHEBI:16240"/>
        <dbReference type="ChEBI" id="CHEBI:28938"/>
        <dbReference type="ChEBI" id="CHEBI:36655"/>
        <dbReference type="ChEBI" id="CHEBI:57305"/>
        <dbReference type="EC" id="1.4.3.19"/>
    </reaction>
</comment>
<dbReference type="Proteomes" id="UP000317036">
    <property type="component" value="Unassembled WGS sequence"/>
</dbReference>
<dbReference type="GO" id="GO:0043799">
    <property type="term" value="F:glycine oxidase activity"/>
    <property type="evidence" value="ECO:0007669"/>
    <property type="project" value="UniProtKB-EC"/>
</dbReference>
<proteinExistence type="predicted"/>
<evidence type="ECO:0000256" key="2">
    <source>
        <dbReference type="ARBA" id="ARBA00022977"/>
    </source>
</evidence>
<comment type="caution">
    <text evidence="7">The sequence shown here is derived from an EMBL/GenBank/DDBJ whole genome shotgun (WGS) entry which is preliminary data.</text>
</comment>
<dbReference type="SUPFAM" id="SSF51905">
    <property type="entry name" value="FAD/NAD(P)-binding domain"/>
    <property type="match status" value="1"/>
</dbReference>